<accession>A0A850NEU5</accession>
<reference evidence="1 2" key="1">
    <citation type="submission" date="2020-01" db="EMBL/GenBank/DDBJ databases">
        <title>Draft Genome Analysis of Muricauda sp. HICW Isolated from coastal seawater of PR China.</title>
        <authorList>
            <person name="Chen M.-X."/>
        </authorList>
    </citation>
    <scope>NUCLEOTIDE SEQUENCE [LARGE SCALE GENOMIC DNA]</scope>
    <source>
        <strain evidence="1 2">HICW</strain>
    </source>
</reference>
<sequence>MDTNYTDYHELLAKGKKVKGKRFRVSFRTDVRNLVMRSAKEISQSVRCTSFRNDQPALEF</sequence>
<gene>
    <name evidence="1" type="ORF">GUA46_01320</name>
</gene>
<keyword evidence="2" id="KW-1185">Reference proteome</keyword>
<protein>
    <submittedName>
        <fullName evidence="1">Uncharacterized protein</fullName>
    </submittedName>
</protein>
<dbReference type="EMBL" id="WYET01000001">
    <property type="protein sequence ID" value="NVN16965.1"/>
    <property type="molecule type" value="Genomic_DNA"/>
</dbReference>
<evidence type="ECO:0000313" key="1">
    <source>
        <dbReference type="EMBL" id="NVN16965.1"/>
    </source>
</evidence>
<name>A0A850NEU5_9FLAO</name>
<organism evidence="1 2">
    <name type="scientific">Flagellimonas chongwuensis</name>
    <dbReference type="NCBI Taxonomy" id="2697365"/>
    <lineage>
        <taxon>Bacteria</taxon>
        <taxon>Pseudomonadati</taxon>
        <taxon>Bacteroidota</taxon>
        <taxon>Flavobacteriia</taxon>
        <taxon>Flavobacteriales</taxon>
        <taxon>Flavobacteriaceae</taxon>
        <taxon>Flagellimonas</taxon>
    </lineage>
</organism>
<dbReference type="Proteomes" id="UP000558089">
    <property type="component" value="Unassembled WGS sequence"/>
</dbReference>
<evidence type="ECO:0000313" key="2">
    <source>
        <dbReference type="Proteomes" id="UP000558089"/>
    </source>
</evidence>
<comment type="caution">
    <text evidence="1">The sequence shown here is derived from an EMBL/GenBank/DDBJ whole genome shotgun (WGS) entry which is preliminary data.</text>
</comment>
<proteinExistence type="predicted"/>
<dbReference type="RefSeq" id="WP_176618989.1">
    <property type="nucleotide sequence ID" value="NZ_WYET01000001.1"/>
</dbReference>
<dbReference type="AlphaFoldDB" id="A0A850NEU5"/>